<dbReference type="Proteomes" id="UP001501009">
    <property type="component" value="Unassembled WGS sequence"/>
</dbReference>
<sequence length="50" mass="5590">MPWQWNVVPQRYAHMVTKGLPAGQVDQGRGAVSDRSFARCSTVTPTRRCS</sequence>
<organism evidence="1 2">
    <name type="scientific">Streptomyces coacervatus</name>
    <dbReference type="NCBI Taxonomy" id="647381"/>
    <lineage>
        <taxon>Bacteria</taxon>
        <taxon>Bacillati</taxon>
        <taxon>Actinomycetota</taxon>
        <taxon>Actinomycetes</taxon>
        <taxon>Kitasatosporales</taxon>
        <taxon>Streptomycetaceae</taxon>
        <taxon>Streptomyces</taxon>
    </lineage>
</organism>
<name>A0ABP7JJ11_9ACTN</name>
<keyword evidence="2" id="KW-1185">Reference proteome</keyword>
<evidence type="ECO:0000313" key="2">
    <source>
        <dbReference type="Proteomes" id="UP001501009"/>
    </source>
</evidence>
<dbReference type="EMBL" id="BAABDE010000050">
    <property type="protein sequence ID" value="GAA3846108.1"/>
    <property type="molecule type" value="Genomic_DNA"/>
</dbReference>
<comment type="caution">
    <text evidence="1">The sequence shown here is derived from an EMBL/GenBank/DDBJ whole genome shotgun (WGS) entry which is preliminary data.</text>
</comment>
<proteinExistence type="predicted"/>
<protein>
    <submittedName>
        <fullName evidence="1">Uncharacterized protein</fullName>
    </submittedName>
</protein>
<reference evidence="2" key="1">
    <citation type="journal article" date="2019" name="Int. J. Syst. Evol. Microbiol.">
        <title>The Global Catalogue of Microorganisms (GCM) 10K type strain sequencing project: providing services to taxonomists for standard genome sequencing and annotation.</title>
        <authorList>
            <consortium name="The Broad Institute Genomics Platform"/>
            <consortium name="The Broad Institute Genome Sequencing Center for Infectious Disease"/>
            <person name="Wu L."/>
            <person name="Ma J."/>
        </authorList>
    </citation>
    <scope>NUCLEOTIDE SEQUENCE [LARGE SCALE GENOMIC DNA]</scope>
    <source>
        <strain evidence="2">JCM 17138</strain>
    </source>
</reference>
<gene>
    <name evidence="1" type="ORF">GCM10022403_092360</name>
</gene>
<accession>A0ABP7JJ11</accession>
<evidence type="ECO:0000313" key="1">
    <source>
        <dbReference type="EMBL" id="GAA3846108.1"/>
    </source>
</evidence>